<evidence type="ECO:0000313" key="7">
    <source>
        <dbReference type="Proteomes" id="UP000584587"/>
    </source>
</evidence>
<evidence type="ECO:0000256" key="2">
    <source>
        <dbReference type="ARBA" id="ARBA00022741"/>
    </source>
</evidence>
<keyword evidence="3 4" id="KW-0067">ATP-binding</keyword>
<sequence length="186" mass="22003">MSSEIKQQLRMQYLKILKNIDSKQKEQWDGSILQQFINSKYFHEANTIALYFSLPYEVETTKIIKILLENKKKVALPRMTEQNLVFYYINSLDELVVDNQWEIHQPKDTNQVVETKDLDLIILPLLGFNKKNYRLGHGRGYYDRFLSTPNFKALKLALAYKIQEIQLDVFFVDNWDVTFDALITNS</sequence>
<gene>
    <name evidence="6" type="ORF">HER12_01470</name>
</gene>
<evidence type="ECO:0000256" key="4">
    <source>
        <dbReference type="PIRSR" id="PIRSR006806-1"/>
    </source>
</evidence>
<protein>
    <recommendedName>
        <fullName evidence="5">5-formyltetrahydrofolate cyclo-ligase</fullName>
        <ecNumber evidence="5">6.3.3.2</ecNumber>
    </recommendedName>
</protein>
<dbReference type="GO" id="GO:0046872">
    <property type="term" value="F:metal ion binding"/>
    <property type="evidence" value="ECO:0007669"/>
    <property type="project" value="UniProtKB-KW"/>
</dbReference>
<evidence type="ECO:0000313" key="6">
    <source>
        <dbReference type="EMBL" id="NKE38420.1"/>
    </source>
</evidence>
<dbReference type="PANTHER" id="PTHR23407">
    <property type="entry name" value="ATPASE INHIBITOR/5-FORMYLTETRAHYDROFOLATE CYCLO-LIGASE"/>
    <property type="match status" value="1"/>
</dbReference>
<dbReference type="EC" id="6.3.3.2" evidence="5"/>
<evidence type="ECO:0000256" key="3">
    <source>
        <dbReference type="ARBA" id="ARBA00022840"/>
    </source>
</evidence>
<dbReference type="InterPro" id="IPR024185">
    <property type="entry name" value="FTHF_cligase-like_sf"/>
</dbReference>
<dbReference type="Gene3D" id="3.40.50.10420">
    <property type="entry name" value="NagB/RpiA/CoA transferase-like"/>
    <property type="match status" value="1"/>
</dbReference>
<evidence type="ECO:0000256" key="5">
    <source>
        <dbReference type="RuleBase" id="RU361279"/>
    </source>
</evidence>
<proteinExistence type="inferred from homology"/>
<keyword evidence="5" id="KW-0460">Magnesium</keyword>
<dbReference type="AlphaFoldDB" id="A0A846TQ40"/>
<feature type="binding site" evidence="4">
    <location>
        <position position="57"/>
    </location>
    <ligand>
        <name>substrate</name>
    </ligand>
</feature>
<feature type="binding site" evidence="4">
    <location>
        <begin position="6"/>
        <end position="10"/>
    </location>
    <ligand>
        <name>ATP</name>
        <dbReference type="ChEBI" id="CHEBI:30616"/>
    </ligand>
</feature>
<keyword evidence="6" id="KW-0436">Ligase</keyword>
<keyword evidence="5" id="KW-0479">Metal-binding</keyword>
<feature type="binding site" evidence="4">
    <location>
        <begin position="134"/>
        <end position="142"/>
    </location>
    <ligand>
        <name>ATP</name>
        <dbReference type="ChEBI" id="CHEBI:30616"/>
    </ligand>
</feature>
<dbReference type="GO" id="GO:0030272">
    <property type="term" value="F:5-formyltetrahydrofolate cyclo-ligase activity"/>
    <property type="evidence" value="ECO:0007669"/>
    <property type="project" value="UniProtKB-EC"/>
</dbReference>
<comment type="caution">
    <text evidence="6">The sequence shown here is derived from an EMBL/GenBank/DDBJ whole genome shotgun (WGS) entry which is preliminary data.</text>
</comment>
<dbReference type="Pfam" id="PF01812">
    <property type="entry name" value="5-FTHF_cyc-lig"/>
    <property type="match status" value="1"/>
</dbReference>
<comment type="similarity">
    <text evidence="1 5">Belongs to the 5-formyltetrahydrofolate cyclo-ligase family.</text>
</comment>
<dbReference type="RefSeq" id="WP_168104892.1">
    <property type="nucleotide sequence ID" value="NZ_CP051215.1"/>
</dbReference>
<reference evidence="6 7" key="1">
    <citation type="submission" date="2020-04" db="EMBL/GenBank/DDBJ databases">
        <title>Complete genome sequence of Spiroplasma platyhelix ATCC 51748, an insect isolate.</title>
        <authorList>
            <person name="Green E.A."/>
            <person name="Klassen J.L."/>
        </authorList>
    </citation>
    <scope>NUCLEOTIDE SEQUENCE [LARGE SCALE GENOMIC DNA]</scope>
    <source>
        <strain evidence="6 7">PALS-1</strain>
    </source>
</reference>
<dbReference type="PIRSF" id="PIRSF006806">
    <property type="entry name" value="FTHF_cligase"/>
    <property type="match status" value="1"/>
</dbReference>
<dbReference type="PANTHER" id="PTHR23407:SF1">
    <property type="entry name" value="5-FORMYLTETRAHYDROFOLATE CYCLO-LIGASE"/>
    <property type="match status" value="1"/>
</dbReference>
<evidence type="ECO:0000256" key="1">
    <source>
        <dbReference type="ARBA" id="ARBA00010638"/>
    </source>
</evidence>
<dbReference type="InterPro" id="IPR037171">
    <property type="entry name" value="NagB/RpiA_transferase-like"/>
</dbReference>
<keyword evidence="7" id="KW-1185">Reference proteome</keyword>
<dbReference type="InterPro" id="IPR002698">
    <property type="entry name" value="FTHF_cligase"/>
</dbReference>
<dbReference type="SUPFAM" id="SSF100950">
    <property type="entry name" value="NagB/RpiA/CoA transferase-like"/>
    <property type="match status" value="1"/>
</dbReference>
<dbReference type="Proteomes" id="UP000584587">
    <property type="component" value="Unassembled WGS sequence"/>
</dbReference>
<comment type="cofactor">
    <cofactor evidence="5">
        <name>Mg(2+)</name>
        <dbReference type="ChEBI" id="CHEBI:18420"/>
    </cofactor>
</comment>
<dbReference type="GO" id="GO:0009396">
    <property type="term" value="P:folic acid-containing compound biosynthetic process"/>
    <property type="evidence" value="ECO:0007669"/>
    <property type="project" value="TreeGrafter"/>
</dbReference>
<dbReference type="GO" id="GO:0035999">
    <property type="term" value="P:tetrahydrofolate interconversion"/>
    <property type="evidence" value="ECO:0007669"/>
    <property type="project" value="TreeGrafter"/>
</dbReference>
<dbReference type="NCBIfam" id="TIGR02727">
    <property type="entry name" value="MTHFS_bact"/>
    <property type="match status" value="1"/>
</dbReference>
<organism evidence="6 7">
    <name type="scientific">Spiroplasma platyhelix PALS-1</name>
    <dbReference type="NCBI Taxonomy" id="1276218"/>
    <lineage>
        <taxon>Bacteria</taxon>
        <taxon>Bacillati</taxon>
        <taxon>Mycoplasmatota</taxon>
        <taxon>Mollicutes</taxon>
        <taxon>Entomoplasmatales</taxon>
        <taxon>Spiroplasmataceae</taxon>
        <taxon>Spiroplasma</taxon>
    </lineage>
</organism>
<keyword evidence="2 4" id="KW-0547">Nucleotide-binding</keyword>
<dbReference type="EMBL" id="JAAVVK010000001">
    <property type="protein sequence ID" value="NKE38420.1"/>
    <property type="molecule type" value="Genomic_DNA"/>
</dbReference>
<dbReference type="GO" id="GO:0005524">
    <property type="term" value="F:ATP binding"/>
    <property type="evidence" value="ECO:0007669"/>
    <property type="project" value="UniProtKB-KW"/>
</dbReference>
<accession>A0A846TQ40</accession>
<name>A0A846TQ40_9MOLU</name>
<comment type="catalytic activity">
    <reaction evidence="5">
        <text>(6S)-5-formyl-5,6,7,8-tetrahydrofolate + ATP = (6R)-5,10-methenyltetrahydrofolate + ADP + phosphate</text>
        <dbReference type="Rhea" id="RHEA:10488"/>
        <dbReference type="ChEBI" id="CHEBI:30616"/>
        <dbReference type="ChEBI" id="CHEBI:43474"/>
        <dbReference type="ChEBI" id="CHEBI:57455"/>
        <dbReference type="ChEBI" id="CHEBI:57457"/>
        <dbReference type="ChEBI" id="CHEBI:456216"/>
        <dbReference type="EC" id="6.3.3.2"/>
    </reaction>
</comment>